<keyword evidence="2" id="KW-1185">Reference proteome</keyword>
<feature type="non-terminal residue" evidence="1">
    <location>
        <position position="1"/>
    </location>
</feature>
<feature type="non-terminal residue" evidence="1">
    <location>
        <position position="62"/>
    </location>
</feature>
<protein>
    <submittedName>
        <fullName evidence="1">15961_t:CDS:1</fullName>
    </submittedName>
</protein>
<comment type="caution">
    <text evidence="1">The sequence shown here is derived from an EMBL/GenBank/DDBJ whole genome shotgun (WGS) entry which is preliminary data.</text>
</comment>
<dbReference type="Proteomes" id="UP000789901">
    <property type="component" value="Unassembled WGS sequence"/>
</dbReference>
<dbReference type="EMBL" id="CAJVQB010072859">
    <property type="protein sequence ID" value="CAG8843578.1"/>
    <property type="molecule type" value="Genomic_DNA"/>
</dbReference>
<proteinExistence type="predicted"/>
<reference evidence="1 2" key="1">
    <citation type="submission" date="2021-06" db="EMBL/GenBank/DDBJ databases">
        <authorList>
            <person name="Kallberg Y."/>
            <person name="Tangrot J."/>
            <person name="Rosling A."/>
        </authorList>
    </citation>
    <scope>NUCLEOTIDE SEQUENCE [LARGE SCALE GENOMIC DNA]</scope>
    <source>
        <strain evidence="1 2">120-4 pot B 10/14</strain>
    </source>
</reference>
<accession>A0ABN7WZ07</accession>
<sequence>FLKINGIEELPGDIEPINETYLAKSCYVKEVGIRRNKNRAIQVEKKLSMTYPQYTENNYLDG</sequence>
<evidence type="ECO:0000313" key="2">
    <source>
        <dbReference type="Proteomes" id="UP000789901"/>
    </source>
</evidence>
<organism evidence="1 2">
    <name type="scientific">Gigaspora margarita</name>
    <dbReference type="NCBI Taxonomy" id="4874"/>
    <lineage>
        <taxon>Eukaryota</taxon>
        <taxon>Fungi</taxon>
        <taxon>Fungi incertae sedis</taxon>
        <taxon>Mucoromycota</taxon>
        <taxon>Glomeromycotina</taxon>
        <taxon>Glomeromycetes</taxon>
        <taxon>Diversisporales</taxon>
        <taxon>Gigasporaceae</taxon>
        <taxon>Gigaspora</taxon>
    </lineage>
</organism>
<gene>
    <name evidence="1" type="ORF">GMARGA_LOCUS36616</name>
</gene>
<name>A0ABN7WZ07_GIGMA</name>
<evidence type="ECO:0000313" key="1">
    <source>
        <dbReference type="EMBL" id="CAG8843578.1"/>
    </source>
</evidence>